<reference evidence="8" key="2">
    <citation type="submission" date="2014-06" db="EMBL/GenBank/DDBJ databases">
        <authorList>
            <person name="Hu T."/>
            <person name="Eisen M.B."/>
            <person name="Thornton K.R."/>
            <person name="Andolfatto P."/>
        </authorList>
    </citation>
    <scope>NUCLEOTIDE SEQUENCE</scope>
    <source>
        <strain evidence="8">W501</strain>
    </source>
</reference>
<evidence type="ECO:0000259" key="7">
    <source>
        <dbReference type="PROSITE" id="PS50157"/>
    </source>
</evidence>
<evidence type="ECO:0000313" key="8">
    <source>
        <dbReference type="EMBL" id="KMY92599.1"/>
    </source>
</evidence>
<accession>A0A0J9RA66</accession>
<dbReference type="Gene3D" id="3.30.160.60">
    <property type="entry name" value="Classic Zinc Finger"/>
    <property type="match status" value="1"/>
</dbReference>
<dbReference type="Pfam" id="PF00096">
    <property type="entry name" value="zf-C2H2"/>
    <property type="match status" value="1"/>
</dbReference>
<feature type="compositionally biased region" description="Pro residues" evidence="6">
    <location>
        <begin position="338"/>
        <end position="349"/>
    </location>
</feature>
<dbReference type="AlphaFoldDB" id="A0A0J9RA66"/>
<dbReference type="GO" id="GO:0005634">
    <property type="term" value="C:nucleus"/>
    <property type="evidence" value="ECO:0007669"/>
    <property type="project" value="TreeGrafter"/>
</dbReference>
<dbReference type="SMART" id="SM00355">
    <property type="entry name" value="ZnF_C2H2"/>
    <property type="match status" value="3"/>
</dbReference>
<name>A0A0J9RA66_DROSI</name>
<sequence length="530" mass="59761">MAGPLSVMAAESDSDVEIIEAEPMDHHHHHRQQEPYGHPAKMYPRIPSGIPSPPFSPTDRTDMPLVKEILARNEHINIPEGTVLCVPCYLCKQPFNDIDSFKEHLTQHAAEINAWNTTRAQEQTPPPTIKPFVQSMNKSFVHPTDQHLFHSIDHGAMDHHHNAQYRNLMEFCCQPPADFYSLPLEPQIPFQMPAVHQHPIQIPPMYMTAQHTVYETPMQFLGNRRLELRQKLPMSPQPPLEHPGHPMLSAGPSNQHTSPQMQNVCVSEGIPTSVEKPPVLENHRLPAQDPIQDAGAGKSRSAVLIKPKPPSAKPPNHTQDPTQDVGAGKSRSAVLIKPKPPNAKPPNAKPPAFNRGHFECNWCGKRLSSRQSLKYHENIFHGDKELTANRVEKDLTKQHKCLTCKKRYKRRTFLLMHMKVKHGIDLPGRINADPENPKSVDPPATAEVPVSPKSSPDEAPKKEIWSTRIFNAVAAAKYKPASERADKYLVAPRQQTKQLESGFTITPKRTYPPRSPFFNPDLWLDCDVYL</sequence>
<dbReference type="PROSITE" id="PS00028">
    <property type="entry name" value="ZINC_FINGER_C2H2_1"/>
    <property type="match status" value="3"/>
</dbReference>
<dbReference type="KEGG" id="dsi:Dsimw501_GD10693"/>
<evidence type="ECO:0000256" key="6">
    <source>
        <dbReference type="SAM" id="MobiDB-lite"/>
    </source>
</evidence>
<keyword evidence="2" id="KW-0677">Repeat</keyword>
<keyword evidence="3 5" id="KW-0863">Zinc-finger</keyword>
<feature type="compositionally biased region" description="Polar residues" evidence="6">
    <location>
        <begin position="251"/>
        <end position="261"/>
    </location>
</feature>
<feature type="domain" description="C2H2-type" evidence="7">
    <location>
        <begin position="399"/>
        <end position="427"/>
    </location>
</feature>
<dbReference type="PROSITE" id="PS50157">
    <property type="entry name" value="ZINC_FINGER_C2H2_2"/>
    <property type="match status" value="2"/>
</dbReference>
<feature type="region of interest" description="Disordered" evidence="6">
    <location>
        <begin position="233"/>
        <end position="261"/>
    </location>
</feature>
<dbReference type="GO" id="GO:0000981">
    <property type="term" value="F:DNA-binding transcription factor activity, RNA polymerase II-specific"/>
    <property type="evidence" value="ECO:0007669"/>
    <property type="project" value="TreeGrafter"/>
</dbReference>
<dbReference type="EMBL" id="CM002911">
    <property type="protein sequence ID" value="KMY92599.1"/>
    <property type="molecule type" value="Genomic_DNA"/>
</dbReference>
<reference evidence="8" key="1">
    <citation type="journal article" date="2013" name="Genome Res.">
        <title>A second-generation assembly of the Drosophila simulans genome provides new insights into patterns of lineage-specific divergence.</title>
        <authorList>
            <person name="Hu T.T."/>
            <person name="Eisen M.B."/>
            <person name="Thornton K.R."/>
            <person name="Andolfatto P."/>
        </authorList>
    </citation>
    <scope>NUCLEOTIDE SEQUENCE [LARGE SCALE GENOMIC DNA]</scope>
    <source>
        <strain evidence="8">W501</strain>
    </source>
</reference>
<keyword evidence="4" id="KW-0862">Zinc</keyword>
<evidence type="ECO:0000256" key="3">
    <source>
        <dbReference type="ARBA" id="ARBA00022771"/>
    </source>
</evidence>
<evidence type="ECO:0000256" key="2">
    <source>
        <dbReference type="ARBA" id="ARBA00022737"/>
    </source>
</evidence>
<organism evidence="8">
    <name type="scientific">Drosophila simulans</name>
    <name type="common">Fruit fly</name>
    <dbReference type="NCBI Taxonomy" id="7240"/>
    <lineage>
        <taxon>Eukaryota</taxon>
        <taxon>Metazoa</taxon>
        <taxon>Ecdysozoa</taxon>
        <taxon>Arthropoda</taxon>
        <taxon>Hexapoda</taxon>
        <taxon>Insecta</taxon>
        <taxon>Pterygota</taxon>
        <taxon>Neoptera</taxon>
        <taxon>Endopterygota</taxon>
        <taxon>Diptera</taxon>
        <taxon>Brachycera</taxon>
        <taxon>Muscomorpha</taxon>
        <taxon>Ephydroidea</taxon>
        <taxon>Drosophilidae</taxon>
        <taxon>Drosophila</taxon>
        <taxon>Sophophora</taxon>
    </lineage>
</organism>
<dbReference type="GO" id="GO:0043565">
    <property type="term" value="F:sequence-specific DNA binding"/>
    <property type="evidence" value="ECO:0007669"/>
    <property type="project" value="TreeGrafter"/>
</dbReference>
<dbReference type="InterPro" id="IPR013087">
    <property type="entry name" value="Znf_C2H2_type"/>
</dbReference>
<proteinExistence type="predicted"/>
<dbReference type="Bgee" id="FBgn0182458">
    <property type="expression patterns" value="Expressed in embryo and 3 other cell types or tissues"/>
</dbReference>
<dbReference type="Proteomes" id="UP000035880">
    <property type="component" value="Chromosome 2R"/>
</dbReference>
<feature type="region of interest" description="Disordered" evidence="6">
    <location>
        <begin position="426"/>
        <end position="460"/>
    </location>
</feature>
<feature type="region of interest" description="Disordered" evidence="6">
    <location>
        <begin position="289"/>
        <end position="352"/>
    </location>
</feature>
<gene>
    <name evidence="8" type="primary">Dsim\GD10693</name>
    <name evidence="8" type="ORF">Dsimw501_GD10693</name>
</gene>
<evidence type="ECO:0000256" key="4">
    <source>
        <dbReference type="ARBA" id="ARBA00022833"/>
    </source>
</evidence>
<dbReference type="SUPFAM" id="SSF57667">
    <property type="entry name" value="beta-beta-alpha zinc fingers"/>
    <property type="match status" value="1"/>
</dbReference>
<evidence type="ECO:0000256" key="1">
    <source>
        <dbReference type="ARBA" id="ARBA00022723"/>
    </source>
</evidence>
<dbReference type="PANTHER" id="PTHR24408:SF64">
    <property type="entry name" value="LINKING IMMUNITY AND METABOLISM-RELATED"/>
    <property type="match status" value="1"/>
</dbReference>
<feature type="domain" description="C2H2-type" evidence="7">
    <location>
        <begin position="358"/>
        <end position="385"/>
    </location>
</feature>
<evidence type="ECO:0000256" key="5">
    <source>
        <dbReference type="PROSITE-ProRule" id="PRU00042"/>
    </source>
</evidence>
<dbReference type="OrthoDB" id="7868990at2759"/>
<dbReference type="InterPro" id="IPR036236">
    <property type="entry name" value="Znf_C2H2_sf"/>
</dbReference>
<protein>
    <recommendedName>
        <fullName evidence="7">C2H2-type domain-containing protein</fullName>
    </recommendedName>
</protein>
<dbReference type="PANTHER" id="PTHR24408">
    <property type="entry name" value="ZINC FINGER PROTEIN"/>
    <property type="match status" value="1"/>
</dbReference>
<reference evidence="8" key="3">
    <citation type="submission" date="2015-04" db="EMBL/GenBank/DDBJ databases">
        <authorList>
            <consortium name="FlyBase"/>
        </authorList>
    </citation>
    <scope>NUCLEOTIDE SEQUENCE</scope>
    <source>
        <strain evidence="8">W501</strain>
    </source>
</reference>
<keyword evidence="1" id="KW-0479">Metal-binding</keyword>
<dbReference type="GO" id="GO:0008270">
    <property type="term" value="F:zinc ion binding"/>
    <property type="evidence" value="ECO:0007669"/>
    <property type="project" value="UniProtKB-KW"/>
</dbReference>